<evidence type="ECO:0000313" key="3">
    <source>
        <dbReference type="Proteomes" id="UP000316331"/>
    </source>
</evidence>
<name>A0A543EV72_9NOCA</name>
<organism evidence="2 3">
    <name type="scientific">Nocardia bhagyanarayanae</name>
    <dbReference type="NCBI Taxonomy" id="1215925"/>
    <lineage>
        <taxon>Bacteria</taxon>
        <taxon>Bacillati</taxon>
        <taxon>Actinomycetota</taxon>
        <taxon>Actinomycetes</taxon>
        <taxon>Mycobacteriales</taxon>
        <taxon>Nocardiaceae</taxon>
        <taxon>Nocardia</taxon>
    </lineage>
</organism>
<protein>
    <submittedName>
        <fullName evidence="2">Uncharacterized protein</fullName>
    </submittedName>
</protein>
<comment type="caution">
    <text evidence="2">The sequence shown here is derived from an EMBL/GenBank/DDBJ whole genome shotgun (WGS) entry which is preliminary data.</text>
</comment>
<feature type="compositionally biased region" description="Low complexity" evidence="1">
    <location>
        <begin position="72"/>
        <end position="96"/>
    </location>
</feature>
<feature type="region of interest" description="Disordered" evidence="1">
    <location>
        <begin position="1"/>
        <end position="30"/>
    </location>
</feature>
<evidence type="ECO:0000313" key="2">
    <source>
        <dbReference type="EMBL" id="TQM25480.1"/>
    </source>
</evidence>
<proteinExistence type="predicted"/>
<evidence type="ECO:0000256" key="1">
    <source>
        <dbReference type="SAM" id="MobiDB-lite"/>
    </source>
</evidence>
<dbReference type="AlphaFoldDB" id="A0A543EV72"/>
<dbReference type="Proteomes" id="UP000316331">
    <property type="component" value="Unassembled WGS sequence"/>
</dbReference>
<feature type="region of interest" description="Disordered" evidence="1">
    <location>
        <begin position="53"/>
        <end position="104"/>
    </location>
</feature>
<accession>A0A543EV72</accession>
<sequence>MLPNGSRISSRGRKLRHQGVPPWHRPVREKEKHYVKRSAVLAALVGATLLGGSGGTASAAREATPIDLPADTGSAGITSGSAHSTGSSGGATTTGSTGTGSGPELEKIIFGGPLLCAAVGSAFNANLTCAGTPGPYIP</sequence>
<keyword evidence="3" id="KW-1185">Reference proteome</keyword>
<reference evidence="2 3" key="1">
    <citation type="submission" date="2019-06" db="EMBL/GenBank/DDBJ databases">
        <title>Sequencing the genomes of 1000 actinobacteria strains.</title>
        <authorList>
            <person name="Klenk H.-P."/>
        </authorList>
    </citation>
    <scope>NUCLEOTIDE SEQUENCE [LARGE SCALE GENOMIC DNA]</scope>
    <source>
        <strain evidence="2 3">DSM 103495</strain>
    </source>
</reference>
<dbReference type="EMBL" id="VFPG01000002">
    <property type="protein sequence ID" value="TQM25480.1"/>
    <property type="molecule type" value="Genomic_DNA"/>
</dbReference>
<gene>
    <name evidence="2" type="ORF">FB390_5633</name>
</gene>